<dbReference type="GO" id="GO:0006315">
    <property type="term" value="P:homing of group II introns"/>
    <property type="evidence" value="ECO:0007669"/>
    <property type="project" value="TreeGrafter"/>
</dbReference>
<reference evidence="2" key="1">
    <citation type="journal article" date="2021" name="Genome Biol. Evol.">
        <title>Genomic rearrangements and sequence evolution across brown algal organelles.</title>
        <authorList>
            <person name="Starko S."/>
            <person name="Bringloe T.T."/>
            <person name="Gomez M.S."/>
            <person name="Darby H."/>
            <person name="Graham S.W."/>
            <person name="Martone P.T."/>
        </authorList>
    </citation>
    <scope>NUCLEOTIDE SEQUENCE</scope>
</reference>
<dbReference type="InterPro" id="IPR024937">
    <property type="entry name" value="Domain_X"/>
</dbReference>
<evidence type="ECO:0000313" key="2">
    <source>
        <dbReference type="EMBL" id="QWK44963.1"/>
    </source>
</evidence>
<organism evidence="2">
    <name type="scientific">Protohalopteris sp</name>
    <dbReference type="NCBI Taxonomy" id="2843287"/>
    <lineage>
        <taxon>Eukaryota</taxon>
        <taxon>Sar</taxon>
        <taxon>Stramenopiles</taxon>
        <taxon>Ochrophyta</taxon>
        <taxon>PX clade</taxon>
        <taxon>Phaeophyceae</taxon>
        <taxon>Sphacelariales</taxon>
        <taxon>Stypocaulaceae</taxon>
        <taxon>Protohalopteris</taxon>
    </lineage>
</organism>
<dbReference type="SUPFAM" id="SSF56672">
    <property type="entry name" value="DNA/RNA polymerases"/>
    <property type="match status" value="1"/>
</dbReference>
<dbReference type="InterPro" id="IPR000477">
    <property type="entry name" value="RT_dom"/>
</dbReference>
<dbReference type="GO" id="GO:0005739">
    <property type="term" value="C:mitochondrion"/>
    <property type="evidence" value="ECO:0007669"/>
    <property type="project" value="TreeGrafter"/>
</dbReference>
<accession>A0A8F0FD10</accession>
<dbReference type="EMBL" id="MZ156064">
    <property type="protein sequence ID" value="QWK44963.1"/>
    <property type="molecule type" value="Genomic_DNA"/>
</dbReference>
<dbReference type="AlphaFoldDB" id="A0A8F0FD10"/>
<proteinExistence type="predicted"/>
<dbReference type="Pfam" id="PF00078">
    <property type="entry name" value="RVT_1"/>
    <property type="match status" value="1"/>
</dbReference>
<protein>
    <recommendedName>
        <fullName evidence="1">Reverse transcriptase domain-containing protein</fullName>
    </recommendedName>
</protein>
<gene>
    <name evidence="2" type="primary">orf663</name>
</gene>
<evidence type="ECO:0000259" key="1">
    <source>
        <dbReference type="PROSITE" id="PS50878"/>
    </source>
</evidence>
<dbReference type="Pfam" id="PF01348">
    <property type="entry name" value="Intron_maturas2"/>
    <property type="match status" value="1"/>
</dbReference>
<geneLocation type="mitochondrion" evidence="2"/>
<sequence length="663" mass="76278">MIMDYSKAFPLQIIGNGALQSEDKSSVSGVSNHSKRMQASVGMVKLMNLDYGPAVSPWTPDLHLLQIRAGHGVFSESGQLLDLVDLSNISQMYRAQEPNPMNRGFFGTTSLPNERKFYGKRSVILGHISKKYYSEGRKEYNCNLRFSINPAKGSRKLSELHKICQENPAKVYRKLIFFIGDLDILQLAYEFIKLNRRNSLEGVSAEILDGFSLTDLISLSQKIRGGKYKFSFVQRTWVLKFGKKKKGSLSITFFFEKIVQKAMQLVLNAIYEPIFLPESHGFRLGRNTHSVFRQIDQRFKGSNWFIEGDISRCFDGIKHEKLLKVLRRRVQCDKTIALIKSVLIAGHVELGEIWQKSVQGIPQKSVLSPLLCNIYLHELDISMKKFVEDLEKENNRWETSTYIPDFCREKEGFIKKSIFLCKKFRKISKGNFFCKDFIRVKYVRYADTFLISVLGSFRLVVKIRDFLENFLSDDLGLRLNLERGSMIKAGKKSVIFLGALIKCPKSNVKPVILAKTKRKVYTMSCINMKAPIPELIEKLISRGFARRNQRGKVLAKGLGYLQNRSHGDVLDYYNVVIREIVNYYSFVDNKVHLGSLIRILRMSCARTFALKYKLRLMSKAFKKFGGRLKCPNSDKTLDIPFTFSRTREFNTQKILSLKILEKT</sequence>
<feature type="domain" description="Reverse transcriptase" evidence="1">
    <location>
        <begin position="222"/>
        <end position="501"/>
    </location>
</feature>
<dbReference type="PANTHER" id="PTHR33642">
    <property type="entry name" value="COX1/OXI3 INTRON 1 PROTEIN-RELATED"/>
    <property type="match status" value="1"/>
</dbReference>
<keyword evidence="2" id="KW-0496">Mitochondrion</keyword>
<dbReference type="PANTHER" id="PTHR33642:SF4">
    <property type="entry name" value="COX1_OXI3 INTRON 1 PROTEIN-RELATED"/>
    <property type="match status" value="1"/>
</dbReference>
<dbReference type="PROSITE" id="PS50878">
    <property type="entry name" value="RT_POL"/>
    <property type="match status" value="1"/>
</dbReference>
<dbReference type="GO" id="GO:0003964">
    <property type="term" value="F:RNA-directed DNA polymerase activity"/>
    <property type="evidence" value="ECO:0007669"/>
    <property type="project" value="TreeGrafter"/>
</dbReference>
<dbReference type="CDD" id="cd01651">
    <property type="entry name" value="RT_G2_intron"/>
    <property type="match status" value="1"/>
</dbReference>
<name>A0A8F0FD10_9PHAE</name>
<dbReference type="GO" id="GO:0090615">
    <property type="term" value="P:mitochondrial mRNA processing"/>
    <property type="evidence" value="ECO:0007669"/>
    <property type="project" value="TreeGrafter"/>
</dbReference>
<dbReference type="InterPro" id="IPR043502">
    <property type="entry name" value="DNA/RNA_pol_sf"/>
</dbReference>